<protein>
    <submittedName>
        <fullName evidence="1">Uncharacterized protein</fullName>
    </submittedName>
</protein>
<organism evidence="1">
    <name type="scientific">Spironucleus salmonicida</name>
    <dbReference type="NCBI Taxonomy" id="348837"/>
    <lineage>
        <taxon>Eukaryota</taxon>
        <taxon>Metamonada</taxon>
        <taxon>Diplomonadida</taxon>
        <taxon>Hexamitidae</taxon>
        <taxon>Hexamitinae</taxon>
        <taxon>Spironucleus</taxon>
    </lineage>
</organism>
<accession>V6LS79</accession>
<evidence type="ECO:0000313" key="1">
    <source>
        <dbReference type="EMBL" id="EST43634.1"/>
    </source>
</evidence>
<keyword evidence="3" id="KW-1185">Reference proteome</keyword>
<name>V6LS79_9EUKA</name>
<dbReference type="EMBL" id="AUWU02000001">
    <property type="protein sequence ID" value="KAH0577610.1"/>
    <property type="molecule type" value="Genomic_DNA"/>
</dbReference>
<reference evidence="1 2" key="1">
    <citation type="journal article" date="2014" name="PLoS Genet.">
        <title>The Genome of Spironucleus salmonicida Highlights a Fish Pathogen Adapted to Fluctuating Environments.</title>
        <authorList>
            <person name="Xu F."/>
            <person name="Jerlstrom-Hultqvist J."/>
            <person name="Einarsson E."/>
            <person name="Astvaldsson A."/>
            <person name="Svard S.G."/>
            <person name="Andersson J.O."/>
        </authorList>
    </citation>
    <scope>NUCLEOTIDE SEQUENCE</scope>
    <source>
        <strain evidence="2">ATCC 50377</strain>
    </source>
</reference>
<proteinExistence type="predicted"/>
<evidence type="ECO:0000313" key="3">
    <source>
        <dbReference type="Proteomes" id="UP000018208"/>
    </source>
</evidence>
<sequence>MNCSRGTKSTSSVINKNLKYMQLPELDYQPSSIQMPLHSSSNQLFSLSPKSHNFPNITQFETIRELEESQEDEYLLSFKTNELDMNMTELLDWISLD</sequence>
<dbReference type="AlphaFoldDB" id="V6LS79"/>
<evidence type="ECO:0000313" key="2">
    <source>
        <dbReference type="EMBL" id="KAH0577610.1"/>
    </source>
</evidence>
<dbReference type="Proteomes" id="UP000018208">
    <property type="component" value="Unassembled WGS sequence"/>
</dbReference>
<dbReference type="EMBL" id="KI546135">
    <property type="protein sequence ID" value="EST43634.1"/>
    <property type="molecule type" value="Genomic_DNA"/>
</dbReference>
<gene>
    <name evidence="1" type="ORF">SS50377_16677</name>
    <name evidence="2" type="ORF">SS50377_20964</name>
</gene>
<dbReference type="VEuPathDB" id="GiardiaDB:SS50377_20964"/>
<reference evidence="2" key="2">
    <citation type="submission" date="2020-12" db="EMBL/GenBank/DDBJ databases">
        <title>New Spironucleus salmonicida genome in near-complete chromosomes.</title>
        <authorList>
            <person name="Xu F."/>
            <person name="Kurt Z."/>
            <person name="Jimenez-Gonzalez A."/>
            <person name="Astvaldsson A."/>
            <person name="Andersson J.O."/>
            <person name="Svard S.G."/>
        </authorList>
    </citation>
    <scope>NUCLEOTIDE SEQUENCE</scope>
    <source>
        <strain evidence="2">ATCC 50377</strain>
    </source>
</reference>